<comment type="catalytic activity">
    <reaction evidence="14">
        <text>tRNA(Met) + L-methionine + ATP = L-methionyl-tRNA(Met) + AMP + diphosphate</text>
        <dbReference type="Rhea" id="RHEA:13481"/>
        <dbReference type="Rhea" id="RHEA-COMP:9667"/>
        <dbReference type="Rhea" id="RHEA-COMP:9698"/>
        <dbReference type="ChEBI" id="CHEBI:30616"/>
        <dbReference type="ChEBI" id="CHEBI:33019"/>
        <dbReference type="ChEBI" id="CHEBI:57844"/>
        <dbReference type="ChEBI" id="CHEBI:78442"/>
        <dbReference type="ChEBI" id="CHEBI:78530"/>
        <dbReference type="ChEBI" id="CHEBI:456215"/>
        <dbReference type="EC" id="6.1.1.10"/>
    </reaction>
</comment>
<dbReference type="Proteomes" id="UP000037836">
    <property type="component" value="Unassembled WGS sequence"/>
</dbReference>
<dbReference type="InterPro" id="IPR029038">
    <property type="entry name" value="MetRS_Zn"/>
</dbReference>
<dbReference type="EMBL" id="RBPT01000447">
    <property type="protein sequence ID" value="RMO38070.1"/>
    <property type="molecule type" value="Genomic_DNA"/>
</dbReference>
<accession>A0A0P9QXH5</accession>
<dbReference type="PANTHER" id="PTHR45765:SF1">
    <property type="entry name" value="METHIONINE--TRNA LIGASE, CYTOPLASMIC"/>
    <property type="match status" value="1"/>
</dbReference>
<evidence type="ECO:0000256" key="1">
    <source>
        <dbReference type="ARBA" id="ARBA00003314"/>
    </source>
</evidence>
<evidence type="ECO:0000313" key="23">
    <source>
        <dbReference type="Proteomes" id="UP000280599"/>
    </source>
</evidence>
<comment type="function">
    <text evidence="1">Is required not only for elongation of protein synthesis but also for the initiation of all mRNA translation through initiator tRNA(fMet) aminoacylation.</text>
</comment>
<dbReference type="EMBL" id="LGLO01000118">
    <property type="protein sequence ID" value="KPC38384.1"/>
    <property type="molecule type" value="Genomic_DNA"/>
</dbReference>
<evidence type="ECO:0000256" key="6">
    <source>
        <dbReference type="ARBA" id="ARBA00022490"/>
    </source>
</evidence>
<dbReference type="InterPro" id="IPR023458">
    <property type="entry name" value="Met-tRNA_ligase_1"/>
</dbReference>
<evidence type="ECO:0000256" key="9">
    <source>
        <dbReference type="ARBA" id="ARBA00022833"/>
    </source>
</evidence>
<organism evidence="19 23">
    <name type="scientific">Pseudomonas savastanoi pv. glycinea</name>
    <name type="common">Pseudomonas syringae pv. glycinea</name>
    <dbReference type="NCBI Taxonomy" id="318"/>
    <lineage>
        <taxon>Bacteria</taxon>
        <taxon>Pseudomonadati</taxon>
        <taxon>Pseudomonadota</taxon>
        <taxon>Gammaproteobacteria</taxon>
        <taxon>Pseudomonadales</taxon>
        <taxon>Pseudomonadaceae</taxon>
        <taxon>Pseudomonas</taxon>
    </lineage>
</organism>
<keyword evidence="12 15" id="KW-0030">Aminoacyl-tRNA synthetase</keyword>
<gene>
    <name evidence="18" type="ORF">AC496_5432</name>
    <name evidence="20" type="ORF">ALQ11_04128</name>
    <name evidence="19" type="ORF">ALQ41_200124</name>
</gene>
<dbReference type="Proteomes" id="UP000280599">
    <property type="component" value="Unassembled WGS sequence"/>
</dbReference>
<dbReference type="GO" id="GO:0004825">
    <property type="term" value="F:methionine-tRNA ligase activity"/>
    <property type="evidence" value="ECO:0007669"/>
    <property type="project" value="UniProtKB-EC"/>
</dbReference>
<evidence type="ECO:0000256" key="3">
    <source>
        <dbReference type="ARBA" id="ARBA00008258"/>
    </source>
</evidence>
<dbReference type="Gene3D" id="3.40.50.620">
    <property type="entry name" value="HUPs"/>
    <property type="match status" value="1"/>
</dbReference>
<dbReference type="FunFam" id="2.20.28.20:FF:000001">
    <property type="entry name" value="Methionine--tRNA ligase"/>
    <property type="match status" value="1"/>
</dbReference>
<dbReference type="InterPro" id="IPR014729">
    <property type="entry name" value="Rossmann-like_a/b/a_fold"/>
</dbReference>
<dbReference type="GO" id="GO:0017101">
    <property type="term" value="C:aminoacyl-tRNA synthetase multienzyme complex"/>
    <property type="evidence" value="ECO:0007669"/>
    <property type="project" value="TreeGrafter"/>
</dbReference>
<keyword evidence="8 15" id="KW-0547">Nucleotide-binding</keyword>
<feature type="domain" description="Methionyl/Leucyl tRNA synthetase" evidence="16">
    <location>
        <begin position="6"/>
        <end position="400"/>
    </location>
</feature>
<dbReference type="CDD" id="cd00814">
    <property type="entry name" value="MetRS_core"/>
    <property type="match status" value="1"/>
</dbReference>
<evidence type="ECO:0000256" key="12">
    <source>
        <dbReference type="ARBA" id="ARBA00023146"/>
    </source>
</evidence>
<dbReference type="SUPFAM" id="SSF57770">
    <property type="entry name" value="Methionyl-tRNA synthetase (MetRS), Zn-domain"/>
    <property type="match status" value="1"/>
</dbReference>
<dbReference type="PRINTS" id="PR01041">
    <property type="entry name" value="TRNASYNTHMET"/>
</dbReference>
<evidence type="ECO:0000256" key="8">
    <source>
        <dbReference type="ARBA" id="ARBA00022741"/>
    </source>
</evidence>
<keyword evidence="9" id="KW-0862">Zinc</keyword>
<reference evidence="22 23" key="3">
    <citation type="submission" date="2018-08" db="EMBL/GenBank/DDBJ databases">
        <title>Recombination of ecologically and evolutionarily significant loci maintains genetic cohesion in the Pseudomonas syringae species complex.</title>
        <authorList>
            <person name="Dillon M."/>
            <person name="Thakur S."/>
            <person name="Almeida R.N.D."/>
            <person name="Weir B.S."/>
            <person name="Guttman D.S."/>
        </authorList>
    </citation>
    <scope>NUCLEOTIDE SEQUENCE [LARGE SCALE GENOMIC DNA]</scope>
    <source>
        <strain evidence="20 22">ICMP 4182</strain>
        <strain evidence="19 23">ICMP 867</strain>
    </source>
</reference>
<dbReference type="AlphaFoldDB" id="A0A0P9QXH5"/>
<evidence type="ECO:0000313" key="19">
    <source>
        <dbReference type="EMBL" id="RMO38070.1"/>
    </source>
</evidence>
<evidence type="ECO:0000259" key="17">
    <source>
        <dbReference type="Pfam" id="PF19303"/>
    </source>
</evidence>
<dbReference type="EMBL" id="RBQX01000073">
    <property type="protein sequence ID" value="RMQ19507.1"/>
    <property type="molecule type" value="Genomic_DNA"/>
</dbReference>
<dbReference type="InterPro" id="IPR014758">
    <property type="entry name" value="Met-tRNA_synth"/>
</dbReference>
<dbReference type="Gene3D" id="1.10.730.10">
    <property type="entry name" value="Isoleucyl-tRNA Synthetase, Domain 1"/>
    <property type="match status" value="1"/>
</dbReference>
<evidence type="ECO:0000313" key="20">
    <source>
        <dbReference type="EMBL" id="RMQ19507.1"/>
    </source>
</evidence>
<evidence type="ECO:0000256" key="10">
    <source>
        <dbReference type="ARBA" id="ARBA00022840"/>
    </source>
</evidence>
<comment type="subcellular location">
    <subcellularLocation>
        <location evidence="2">Cytoplasm</location>
    </subcellularLocation>
</comment>
<dbReference type="InterPro" id="IPR015413">
    <property type="entry name" value="Methionyl/Leucyl_tRNA_Synth"/>
</dbReference>
<dbReference type="NCBIfam" id="TIGR00398">
    <property type="entry name" value="metG"/>
    <property type="match status" value="1"/>
</dbReference>
<evidence type="ECO:0000256" key="14">
    <source>
        <dbReference type="ARBA" id="ARBA00047364"/>
    </source>
</evidence>
<dbReference type="InterPro" id="IPR033911">
    <property type="entry name" value="MetRS_core"/>
</dbReference>
<evidence type="ECO:0000256" key="5">
    <source>
        <dbReference type="ARBA" id="ARBA00018753"/>
    </source>
</evidence>
<feature type="domain" description="Methionyl-tRNA synthetase anticodon-binding" evidence="17">
    <location>
        <begin position="423"/>
        <end position="517"/>
    </location>
</feature>
<dbReference type="InterPro" id="IPR041872">
    <property type="entry name" value="Anticodon_Met"/>
</dbReference>
<evidence type="ECO:0000256" key="11">
    <source>
        <dbReference type="ARBA" id="ARBA00022917"/>
    </source>
</evidence>
<evidence type="ECO:0000256" key="7">
    <source>
        <dbReference type="ARBA" id="ARBA00022598"/>
    </source>
</evidence>
<keyword evidence="11 15" id="KW-0648">Protein biosynthesis</keyword>
<dbReference type="PANTHER" id="PTHR45765">
    <property type="entry name" value="METHIONINE--TRNA LIGASE"/>
    <property type="match status" value="1"/>
</dbReference>
<dbReference type="InterPro" id="IPR009080">
    <property type="entry name" value="tRNAsynth_Ia_anticodon-bd"/>
</dbReference>
<comment type="caution">
    <text evidence="19">The sequence shown here is derived from an EMBL/GenBank/DDBJ whole genome shotgun (WGS) entry which is preliminary data.</text>
</comment>
<dbReference type="SUPFAM" id="SSF52374">
    <property type="entry name" value="Nucleotidylyl transferase"/>
    <property type="match status" value="1"/>
</dbReference>
<dbReference type="SUPFAM" id="SSF47323">
    <property type="entry name" value="Anticodon-binding domain of a subclass of class I aminoacyl-tRNA synthetases"/>
    <property type="match status" value="1"/>
</dbReference>
<proteinExistence type="inferred from homology"/>
<evidence type="ECO:0000256" key="2">
    <source>
        <dbReference type="ARBA" id="ARBA00004496"/>
    </source>
</evidence>
<keyword evidence="10 15" id="KW-0067">ATP-binding</keyword>
<evidence type="ECO:0000256" key="13">
    <source>
        <dbReference type="ARBA" id="ARBA00030904"/>
    </source>
</evidence>
<dbReference type="Pfam" id="PF19303">
    <property type="entry name" value="Anticodon_3"/>
    <property type="match status" value="1"/>
</dbReference>
<evidence type="ECO:0000313" key="21">
    <source>
        <dbReference type="Proteomes" id="UP000037836"/>
    </source>
</evidence>
<dbReference type="Gene3D" id="2.20.28.20">
    <property type="entry name" value="Methionyl-tRNA synthetase, Zn-domain"/>
    <property type="match status" value="1"/>
</dbReference>
<dbReference type="Pfam" id="PF09334">
    <property type="entry name" value="tRNA-synt_1g"/>
    <property type="match status" value="1"/>
</dbReference>
<reference evidence="18 21" key="1">
    <citation type="submission" date="2015-07" db="EMBL/GenBank/DDBJ databases">
        <authorList>
            <person name="O'Brien H.E."/>
            <person name="Thakur S."/>
            <person name="Gong Y."/>
            <person name="Wang P.W."/>
            <person name="Guttman D.S."/>
        </authorList>
    </citation>
    <scope>NUCLEOTIDE SEQUENCE [LARGE SCALE GENOMIC DNA]</scope>
    <source>
        <strain evidence="18 21">BR1</strain>
    </source>
</reference>
<evidence type="ECO:0000256" key="4">
    <source>
        <dbReference type="ARBA" id="ARBA00012838"/>
    </source>
</evidence>
<evidence type="ECO:0000259" key="16">
    <source>
        <dbReference type="Pfam" id="PF09334"/>
    </source>
</evidence>
<reference evidence="18 21" key="2">
    <citation type="submission" date="2015-10" db="EMBL/GenBank/DDBJ databases">
        <title>Comparative genomics and high-throughput reverse genetic screens identify a new phytobacterial MAMP and an Arabidopsis receptor required for immune elicitation.</title>
        <authorList>
            <person name="Mott G.A."/>
            <person name="Thakur S."/>
            <person name="Wang P.W."/>
            <person name="Desveaux D."/>
            <person name="Guttman D.S."/>
        </authorList>
    </citation>
    <scope>NUCLEOTIDE SEQUENCE [LARGE SCALE GENOMIC DNA]</scope>
    <source>
        <strain evidence="18 21">BR1</strain>
    </source>
</reference>
<keyword evidence="21" id="KW-1185">Reference proteome</keyword>
<protein>
    <recommendedName>
        <fullName evidence="5">Methionine--tRNA ligase</fullName>
        <ecNumber evidence="4">6.1.1.10</ecNumber>
    </recommendedName>
    <alternativeName>
        <fullName evidence="13">Methionyl-tRNA synthetase</fullName>
    </alternativeName>
</protein>
<comment type="similarity">
    <text evidence="3">Belongs to the class-I aminoacyl-tRNA synthetase family. MetG type 1 subfamily.</text>
</comment>
<dbReference type="GO" id="GO:0006431">
    <property type="term" value="P:methionyl-tRNA aminoacylation"/>
    <property type="evidence" value="ECO:0007669"/>
    <property type="project" value="InterPro"/>
</dbReference>
<keyword evidence="7 15" id="KW-0436">Ligase</keyword>
<dbReference type="EC" id="6.1.1.10" evidence="4"/>
<name>A0A0P9QXH5_PSESG</name>
<sequence>MDVKRYLITSALPYINGTKHLGNMAGSLLPADIYARFLRQQGHDVMFICGTDEHGTPAEIAAQNANMDVKSYCNHMYEVQRRIYANFGLSFNFFGRSSCDQNVEITQEFFFKLQDAGYIFEDVISQYYSAVEGRFLPDRFINGQCPRCGFLSATGDQCDGCGALLNPEELINPKSSISGDEKLELRRTSHLFLDLEKTVPLLQKWHDSNRWGNLTRGIISKWMDNEGLKARCITRDNKWGIPVPLLHLTPKVFYVWFDAPYAYIAITKAYGDTLGDAETILKKWWYSDSVEYTQFMAKDNVPFHAIFWPAQLLASRDNVKLVDDIKGFNWLTYDGGKFSTSRLRGVFLDQALELFPADYWRYYLAARAPESSDSDFSFQDFAQVVNSELVGGLGNFVRRVFKLASNNYEETNVSFNTREVMLDEALVVEITELFSNLQSLMYKKEVRKSIEKIRLLWSIANRYIAEAQPWTTIKSDPHQALQVIKNCFYFIYLFSLSVAPVIPFTAEKLRRSLGLDSCEIESLAGVWEVSIFISPVYSDDSLLFDRIDKSVVDQLTGIYQGVPTPDEPET</sequence>
<dbReference type="GO" id="GO:0005829">
    <property type="term" value="C:cytosol"/>
    <property type="evidence" value="ECO:0007669"/>
    <property type="project" value="TreeGrafter"/>
</dbReference>
<dbReference type="RefSeq" id="WP_110766023.1">
    <property type="nucleotide sequence ID" value="NZ_LGLL01000126.1"/>
</dbReference>
<evidence type="ECO:0000313" key="18">
    <source>
        <dbReference type="EMBL" id="KPC38384.1"/>
    </source>
</evidence>
<dbReference type="Proteomes" id="UP000272471">
    <property type="component" value="Unassembled WGS sequence"/>
</dbReference>
<keyword evidence="6" id="KW-0963">Cytoplasm</keyword>
<dbReference type="GO" id="GO:0005524">
    <property type="term" value="F:ATP binding"/>
    <property type="evidence" value="ECO:0007669"/>
    <property type="project" value="UniProtKB-KW"/>
</dbReference>
<evidence type="ECO:0000313" key="22">
    <source>
        <dbReference type="Proteomes" id="UP000272471"/>
    </source>
</evidence>
<evidence type="ECO:0000256" key="15">
    <source>
        <dbReference type="RuleBase" id="RU363039"/>
    </source>
</evidence>